<sequence>MKRFLFIAAVTIFGNFSLFAQQEIEPKVDSIVVGETKIDSLYREDQFYFGLTLNLLLNQPSGISQSDFSGGLQLGYLRDMPINKPRTLAIAAGVGWSANTYNQNLQITDNNGVTEYYELDDDDVDYSKNKFSTYLVEFPLEFRWRNSTPTDYKFWRIYAGVKASYLYGFKSTYEGDGGNVTVKDLDGLNKWRYGVMFTFGYNTFNFHFYYSLNPLFDAKTTDNNYDIGLNPLKMGLTFYIL</sequence>
<name>A0A1M6ERX4_9FLAO</name>
<accession>A0A1M6ERX4</accession>
<feature type="chain" id="PRO_5012251909" evidence="1">
    <location>
        <begin position="21"/>
        <end position="241"/>
    </location>
</feature>
<feature type="domain" description="Outer membrane protein beta-barrel" evidence="2">
    <location>
        <begin position="30"/>
        <end position="217"/>
    </location>
</feature>
<gene>
    <name evidence="3" type="ORF">SAMN04488096_105226</name>
</gene>
<dbReference type="RefSeq" id="WP_073150658.1">
    <property type="nucleotide sequence ID" value="NZ_FQYY01000005.1"/>
</dbReference>
<dbReference type="STRING" id="579105.SAMN04488096_105226"/>
<evidence type="ECO:0000259" key="2">
    <source>
        <dbReference type="Pfam" id="PF13568"/>
    </source>
</evidence>
<evidence type="ECO:0000256" key="1">
    <source>
        <dbReference type="SAM" id="SignalP"/>
    </source>
</evidence>
<dbReference type="OrthoDB" id="959017at2"/>
<reference evidence="3 4" key="1">
    <citation type="submission" date="2016-11" db="EMBL/GenBank/DDBJ databases">
        <authorList>
            <person name="Jaros S."/>
            <person name="Januszkiewicz K."/>
            <person name="Wedrychowicz H."/>
        </authorList>
    </citation>
    <scope>NUCLEOTIDE SEQUENCE [LARGE SCALE GENOMIC DNA]</scope>
    <source>
        <strain evidence="3 4">DSM 21425</strain>
    </source>
</reference>
<feature type="signal peptide" evidence="1">
    <location>
        <begin position="1"/>
        <end position="20"/>
    </location>
</feature>
<dbReference type="Proteomes" id="UP000184225">
    <property type="component" value="Unassembled WGS sequence"/>
</dbReference>
<evidence type="ECO:0000313" key="3">
    <source>
        <dbReference type="EMBL" id="SHI88176.1"/>
    </source>
</evidence>
<organism evidence="3 4">
    <name type="scientific">Mesonia phycicola</name>
    <dbReference type="NCBI Taxonomy" id="579105"/>
    <lineage>
        <taxon>Bacteria</taxon>
        <taxon>Pseudomonadati</taxon>
        <taxon>Bacteroidota</taxon>
        <taxon>Flavobacteriia</taxon>
        <taxon>Flavobacteriales</taxon>
        <taxon>Flavobacteriaceae</taxon>
        <taxon>Mesonia</taxon>
    </lineage>
</organism>
<keyword evidence="4" id="KW-1185">Reference proteome</keyword>
<dbReference type="EMBL" id="FQYY01000005">
    <property type="protein sequence ID" value="SHI88176.1"/>
    <property type="molecule type" value="Genomic_DNA"/>
</dbReference>
<dbReference type="AlphaFoldDB" id="A0A1M6ERX4"/>
<dbReference type="InterPro" id="IPR025665">
    <property type="entry name" value="Beta-barrel_OMP_2"/>
</dbReference>
<protein>
    <submittedName>
        <fullName evidence="3">Outer membrane protein beta-barrel domain-containing protein</fullName>
    </submittedName>
</protein>
<dbReference type="Pfam" id="PF13568">
    <property type="entry name" value="OMP_b-brl_2"/>
    <property type="match status" value="1"/>
</dbReference>
<keyword evidence="1" id="KW-0732">Signal</keyword>
<proteinExistence type="predicted"/>
<evidence type="ECO:0000313" key="4">
    <source>
        <dbReference type="Proteomes" id="UP000184225"/>
    </source>
</evidence>